<evidence type="ECO:0000256" key="1">
    <source>
        <dbReference type="SAM" id="Phobius"/>
    </source>
</evidence>
<keyword evidence="1" id="KW-1133">Transmembrane helix</keyword>
<proteinExistence type="predicted"/>
<feature type="transmembrane region" description="Helical" evidence="1">
    <location>
        <begin position="140"/>
        <end position="163"/>
    </location>
</feature>
<comment type="caution">
    <text evidence="2">The sequence shown here is derived from an EMBL/GenBank/DDBJ whole genome shotgun (WGS) entry which is preliminary data.</text>
</comment>
<feature type="transmembrane region" description="Helical" evidence="1">
    <location>
        <begin position="72"/>
        <end position="97"/>
    </location>
</feature>
<organism evidence="2 3">
    <name type="scientific">Chelativorans salis</name>
    <dbReference type="NCBI Taxonomy" id="2978478"/>
    <lineage>
        <taxon>Bacteria</taxon>
        <taxon>Pseudomonadati</taxon>
        <taxon>Pseudomonadota</taxon>
        <taxon>Alphaproteobacteria</taxon>
        <taxon>Hyphomicrobiales</taxon>
        <taxon>Phyllobacteriaceae</taxon>
        <taxon>Chelativorans</taxon>
    </lineage>
</organism>
<name>A0ABT2LJN9_9HYPH</name>
<evidence type="ECO:0000313" key="2">
    <source>
        <dbReference type="EMBL" id="MCT7374559.1"/>
    </source>
</evidence>
<gene>
    <name evidence="2" type="ORF">N5A92_05865</name>
</gene>
<keyword evidence="3" id="KW-1185">Reference proteome</keyword>
<feature type="transmembrane region" description="Helical" evidence="1">
    <location>
        <begin position="202"/>
        <end position="226"/>
    </location>
</feature>
<keyword evidence="1" id="KW-0472">Membrane</keyword>
<feature type="transmembrane region" description="Helical" evidence="1">
    <location>
        <begin position="175"/>
        <end position="196"/>
    </location>
</feature>
<dbReference type="EMBL" id="JAOCZP010000002">
    <property type="protein sequence ID" value="MCT7374559.1"/>
    <property type="molecule type" value="Genomic_DNA"/>
</dbReference>
<accession>A0ABT2LJN9</accession>
<reference evidence="2 3" key="1">
    <citation type="submission" date="2022-09" db="EMBL/GenBank/DDBJ databases">
        <title>Chelativorans salina sp. nov., a novel slightly halophilic bacterium isolated from a saline lake sediment enrichment.</title>
        <authorList>
            <person name="Gao L."/>
            <person name="Fang B.-Z."/>
            <person name="Li W.-J."/>
        </authorList>
    </citation>
    <scope>NUCLEOTIDE SEQUENCE [LARGE SCALE GENOMIC DNA]</scope>
    <source>
        <strain evidence="2 3">EGI FJ00035</strain>
    </source>
</reference>
<keyword evidence="1" id="KW-0812">Transmembrane</keyword>
<protein>
    <submittedName>
        <fullName evidence="2">Uncharacterized protein</fullName>
    </submittedName>
</protein>
<sequence length="237" mass="26422">MPPRTVLDGNECYRRKAFGCHQLARRARFYAAHWHSGELEQWTHAKSVSTNLTAASRSRCIPQRGRQQIEGAVMVSILTVNLVLSTFLFWLIARIYLMPRLSPITAKAIVVPILLLHMSRHLGLMFLSPGATYPGLSQQFTYPAALGDFIAAVLAAISLLLILKRLPGQRGMVWIFSLWGAADLAVAITLATAYNAEPFMGAAYWIPAFWVPALLVTHYIAFVILVKHWRPEQGAIV</sequence>
<dbReference type="RefSeq" id="WP_260901040.1">
    <property type="nucleotide sequence ID" value="NZ_JAOCZP010000002.1"/>
</dbReference>
<dbReference type="Proteomes" id="UP001320831">
    <property type="component" value="Unassembled WGS sequence"/>
</dbReference>
<evidence type="ECO:0000313" key="3">
    <source>
        <dbReference type="Proteomes" id="UP001320831"/>
    </source>
</evidence>